<feature type="domain" description="ATP-grasp" evidence="12">
    <location>
        <begin position="112"/>
        <end position="319"/>
    </location>
</feature>
<dbReference type="GO" id="GO:0006189">
    <property type="term" value="P:'de novo' IMP biosynthetic process"/>
    <property type="evidence" value="ECO:0007669"/>
    <property type="project" value="UniProtKB-UniRule"/>
</dbReference>
<proteinExistence type="inferred from homology"/>
<evidence type="ECO:0000256" key="11">
    <source>
        <dbReference type="PROSITE-ProRule" id="PRU00409"/>
    </source>
</evidence>
<organism evidence="13 14">
    <name type="scientific">Thermonema lapsum</name>
    <dbReference type="NCBI Taxonomy" id="28195"/>
    <lineage>
        <taxon>Bacteria</taxon>
        <taxon>Pseudomonadati</taxon>
        <taxon>Bacteroidota</taxon>
        <taxon>Cytophagia</taxon>
        <taxon>Cytophagales</taxon>
        <taxon>Thermonemataceae</taxon>
        <taxon>Thermonema</taxon>
    </lineage>
</organism>
<dbReference type="Gene3D" id="3.30.470.20">
    <property type="entry name" value="ATP-grasp fold, B domain"/>
    <property type="match status" value="1"/>
</dbReference>
<dbReference type="EMBL" id="JAASRN010000003">
    <property type="protein sequence ID" value="NIK74483.1"/>
    <property type="molecule type" value="Genomic_DNA"/>
</dbReference>
<dbReference type="SUPFAM" id="SSF56059">
    <property type="entry name" value="Glutathione synthetase ATP-binding domain-like"/>
    <property type="match status" value="1"/>
</dbReference>
<keyword evidence="6 11" id="KW-0067">ATP-binding</keyword>
<comment type="catalytic activity">
    <reaction evidence="10">
        <text>5-phospho-beta-D-ribosylamine + glycine + ATP = N(1)-(5-phospho-beta-D-ribosyl)glycinamide + ADP + phosphate + H(+)</text>
        <dbReference type="Rhea" id="RHEA:17453"/>
        <dbReference type="ChEBI" id="CHEBI:15378"/>
        <dbReference type="ChEBI" id="CHEBI:30616"/>
        <dbReference type="ChEBI" id="CHEBI:43474"/>
        <dbReference type="ChEBI" id="CHEBI:57305"/>
        <dbReference type="ChEBI" id="CHEBI:58681"/>
        <dbReference type="ChEBI" id="CHEBI:143788"/>
        <dbReference type="ChEBI" id="CHEBI:456216"/>
        <dbReference type="EC" id="6.3.4.13"/>
    </reaction>
</comment>
<reference evidence="13 14" key="1">
    <citation type="submission" date="2020-03" db="EMBL/GenBank/DDBJ databases">
        <title>Genomic Encyclopedia of Type Strains, Phase IV (KMG-IV): sequencing the most valuable type-strain genomes for metagenomic binning, comparative biology and taxonomic classification.</title>
        <authorList>
            <person name="Goeker M."/>
        </authorList>
    </citation>
    <scope>NUCLEOTIDE SEQUENCE [LARGE SCALE GENOMIC DNA]</scope>
    <source>
        <strain evidence="13 14">DSM 5718</strain>
    </source>
</reference>
<accession>A0A846MSF4</accession>
<comment type="caution">
    <text evidence="13">The sequence shown here is derived from an EMBL/GenBank/DDBJ whole genome shotgun (WGS) entry which is preliminary data.</text>
</comment>
<gene>
    <name evidence="10" type="primary">purD</name>
    <name evidence="13" type="ORF">FHS56_002008</name>
</gene>
<dbReference type="SMART" id="SM01210">
    <property type="entry name" value="GARS_C"/>
    <property type="match status" value="1"/>
</dbReference>
<dbReference type="Gene3D" id="3.30.1490.20">
    <property type="entry name" value="ATP-grasp fold, A domain"/>
    <property type="match status" value="1"/>
</dbReference>
<dbReference type="InterPro" id="IPR000115">
    <property type="entry name" value="PRibGlycinamide_synth"/>
</dbReference>
<dbReference type="EC" id="6.3.4.13" evidence="2 10"/>
<keyword evidence="14" id="KW-1185">Reference proteome</keyword>
<dbReference type="InterPro" id="IPR020562">
    <property type="entry name" value="PRibGlycinamide_synth_N"/>
</dbReference>
<dbReference type="InterPro" id="IPR013815">
    <property type="entry name" value="ATP_grasp_subdomain_1"/>
</dbReference>
<evidence type="ECO:0000256" key="7">
    <source>
        <dbReference type="ARBA" id="ARBA00038345"/>
    </source>
</evidence>
<dbReference type="NCBIfam" id="TIGR00877">
    <property type="entry name" value="purD"/>
    <property type="match status" value="1"/>
</dbReference>
<dbReference type="PANTHER" id="PTHR43472:SF1">
    <property type="entry name" value="PHOSPHORIBOSYLAMINE--GLYCINE LIGASE, CHLOROPLASTIC"/>
    <property type="match status" value="1"/>
</dbReference>
<dbReference type="Gene3D" id="3.40.50.20">
    <property type="match status" value="1"/>
</dbReference>
<dbReference type="GO" id="GO:0046872">
    <property type="term" value="F:metal ion binding"/>
    <property type="evidence" value="ECO:0007669"/>
    <property type="project" value="InterPro"/>
</dbReference>
<dbReference type="InterPro" id="IPR020560">
    <property type="entry name" value="PRibGlycinamide_synth_C-dom"/>
</dbReference>
<dbReference type="PANTHER" id="PTHR43472">
    <property type="entry name" value="PHOSPHORIBOSYLAMINE--GLYCINE LIGASE"/>
    <property type="match status" value="1"/>
</dbReference>
<keyword evidence="3 10" id="KW-0436">Ligase</keyword>
<evidence type="ECO:0000259" key="12">
    <source>
        <dbReference type="PROSITE" id="PS50975"/>
    </source>
</evidence>
<name>A0A846MSF4_9BACT</name>
<evidence type="ECO:0000256" key="8">
    <source>
        <dbReference type="ARBA" id="ARBA00042242"/>
    </source>
</evidence>
<keyword evidence="4 11" id="KW-0547">Nucleotide-binding</keyword>
<evidence type="ECO:0000256" key="2">
    <source>
        <dbReference type="ARBA" id="ARBA00013255"/>
    </source>
</evidence>
<evidence type="ECO:0000256" key="10">
    <source>
        <dbReference type="HAMAP-Rule" id="MF_00138"/>
    </source>
</evidence>
<dbReference type="FunFam" id="3.90.600.10:FF:000001">
    <property type="entry name" value="Trifunctional purine biosynthetic protein adenosine-3"/>
    <property type="match status" value="1"/>
</dbReference>
<evidence type="ECO:0000256" key="5">
    <source>
        <dbReference type="ARBA" id="ARBA00022755"/>
    </source>
</evidence>
<dbReference type="SMART" id="SM01209">
    <property type="entry name" value="GARS_A"/>
    <property type="match status" value="1"/>
</dbReference>
<dbReference type="Pfam" id="PF02843">
    <property type="entry name" value="GARS_C"/>
    <property type="match status" value="1"/>
</dbReference>
<evidence type="ECO:0000313" key="14">
    <source>
        <dbReference type="Proteomes" id="UP000537126"/>
    </source>
</evidence>
<dbReference type="SUPFAM" id="SSF52440">
    <property type="entry name" value="PreATP-grasp domain"/>
    <property type="match status" value="1"/>
</dbReference>
<dbReference type="InterPro" id="IPR037123">
    <property type="entry name" value="PRibGlycinamide_synth_C_sf"/>
</dbReference>
<dbReference type="Pfam" id="PF01071">
    <property type="entry name" value="GARS_A"/>
    <property type="match status" value="1"/>
</dbReference>
<dbReference type="UniPathway" id="UPA00074">
    <property type="reaction ID" value="UER00125"/>
</dbReference>
<evidence type="ECO:0000256" key="3">
    <source>
        <dbReference type="ARBA" id="ARBA00022598"/>
    </source>
</evidence>
<evidence type="ECO:0000256" key="1">
    <source>
        <dbReference type="ARBA" id="ARBA00005174"/>
    </source>
</evidence>
<dbReference type="PROSITE" id="PS50975">
    <property type="entry name" value="ATP_GRASP"/>
    <property type="match status" value="1"/>
</dbReference>
<dbReference type="GO" id="GO:0009113">
    <property type="term" value="P:purine nucleobase biosynthetic process"/>
    <property type="evidence" value="ECO:0007669"/>
    <property type="project" value="InterPro"/>
</dbReference>
<dbReference type="InterPro" id="IPR011761">
    <property type="entry name" value="ATP-grasp"/>
</dbReference>
<dbReference type="Pfam" id="PF02844">
    <property type="entry name" value="GARS_N"/>
    <property type="match status" value="1"/>
</dbReference>
<dbReference type="RefSeq" id="WP_166920297.1">
    <property type="nucleotide sequence ID" value="NZ_JAASRN010000003.1"/>
</dbReference>
<dbReference type="Gene3D" id="3.90.600.10">
    <property type="entry name" value="Phosphoribosylglycinamide synthetase, C-terminal domain"/>
    <property type="match status" value="1"/>
</dbReference>
<dbReference type="InterPro" id="IPR011054">
    <property type="entry name" value="Rudment_hybrid_motif"/>
</dbReference>
<dbReference type="AlphaFoldDB" id="A0A846MSF4"/>
<dbReference type="GO" id="GO:0004637">
    <property type="term" value="F:phosphoribosylamine-glycine ligase activity"/>
    <property type="evidence" value="ECO:0007669"/>
    <property type="project" value="UniProtKB-UniRule"/>
</dbReference>
<dbReference type="HAMAP" id="MF_00138">
    <property type="entry name" value="GARS"/>
    <property type="match status" value="1"/>
</dbReference>
<dbReference type="Proteomes" id="UP000537126">
    <property type="component" value="Unassembled WGS sequence"/>
</dbReference>
<sequence>MARVLVLGSGGREHAFVYKIAQSPLCEALFVAPGNAGTARHAQNVNIDPMDFEAVARFCQEKSIDLLVPGPEAPLVAGIRDVLEAQPQLKGLKIVGPSQKAARLEGSKDFAKQFMQRYGIPTARYRTFEAGQLQQALDYLQQHPLPVVLKADGLAAGKGVLICESHEQAVEEMKAMLSGKFGEASRKVVVEEFLQGIEVSVFVLTDGKDYLVLPEAKDYKRIGEGDTGLNTGGMGAVSPVPFVNKDFIGKVEERIIRPTLQGLQQEQAPYCGFIFLGLMNVNGDPYVIEYNVRMGDPETQAVFARIESDLLELLDATAAGTLKHQSLQISPYTAVTVVLASQGYPQTYEKDKVIEGFDEVEEAIIFHAGTRQDGKGQILTAGGRVLAVTSLAETLPQARQLAMKAAATIRFSNKYYRRDIGLDLERYEQEAEASRQN</sequence>
<evidence type="ECO:0000313" key="13">
    <source>
        <dbReference type="EMBL" id="NIK74483.1"/>
    </source>
</evidence>
<keyword evidence="5 10" id="KW-0658">Purine biosynthesis</keyword>
<evidence type="ECO:0000256" key="9">
    <source>
        <dbReference type="ARBA" id="ARBA00042864"/>
    </source>
</evidence>
<dbReference type="SUPFAM" id="SSF51246">
    <property type="entry name" value="Rudiment single hybrid motif"/>
    <property type="match status" value="1"/>
</dbReference>
<comment type="pathway">
    <text evidence="1 10">Purine metabolism; IMP biosynthesis via de novo pathway; N(1)-(5-phospho-D-ribosyl)glycinamide from 5-phospho-alpha-D-ribose 1-diphosphate: step 2/2.</text>
</comment>
<evidence type="ECO:0000256" key="6">
    <source>
        <dbReference type="ARBA" id="ARBA00022840"/>
    </source>
</evidence>
<comment type="similarity">
    <text evidence="7 10">Belongs to the GARS family.</text>
</comment>
<dbReference type="GO" id="GO:0005524">
    <property type="term" value="F:ATP binding"/>
    <property type="evidence" value="ECO:0007669"/>
    <property type="project" value="UniProtKB-UniRule"/>
</dbReference>
<dbReference type="InterPro" id="IPR016185">
    <property type="entry name" value="PreATP-grasp_dom_sf"/>
</dbReference>
<dbReference type="InterPro" id="IPR020561">
    <property type="entry name" value="PRibGlycinamid_synth_ATP-grasp"/>
</dbReference>
<evidence type="ECO:0000256" key="4">
    <source>
        <dbReference type="ARBA" id="ARBA00022741"/>
    </source>
</evidence>
<protein>
    <recommendedName>
        <fullName evidence="2 10">Phosphoribosylamine--glycine ligase</fullName>
        <ecNumber evidence="2 10">6.3.4.13</ecNumber>
    </recommendedName>
    <alternativeName>
        <fullName evidence="10">GARS</fullName>
    </alternativeName>
    <alternativeName>
        <fullName evidence="8 10">Glycinamide ribonucleotide synthetase</fullName>
    </alternativeName>
    <alternativeName>
        <fullName evidence="9 10">Phosphoribosylglycinamide synthetase</fullName>
    </alternativeName>
</protein>